<feature type="transmembrane region" description="Helical" evidence="2">
    <location>
        <begin position="162"/>
        <end position="182"/>
    </location>
</feature>
<feature type="region of interest" description="Disordered" evidence="1">
    <location>
        <begin position="22"/>
        <end position="56"/>
    </location>
</feature>
<organism evidence="4 5">
    <name type="scientific">Acidipropionibacterium jensenii</name>
    <dbReference type="NCBI Taxonomy" id="1749"/>
    <lineage>
        <taxon>Bacteria</taxon>
        <taxon>Bacillati</taxon>
        <taxon>Actinomycetota</taxon>
        <taxon>Actinomycetes</taxon>
        <taxon>Propionibacteriales</taxon>
        <taxon>Propionibacteriaceae</taxon>
        <taxon>Acidipropionibacterium</taxon>
    </lineage>
</organism>
<dbReference type="InterPro" id="IPR006976">
    <property type="entry name" value="VanZ-like"/>
</dbReference>
<dbReference type="Pfam" id="PF04892">
    <property type="entry name" value="VanZ"/>
    <property type="match status" value="1"/>
</dbReference>
<feature type="transmembrane region" description="Helical" evidence="2">
    <location>
        <begin position="84"/>
        <end position="103"/>
    </location>
</feature>
<feature type="transmembrane region" description="Helical" evidence="2">
    <location>
        <begin position="194"/>
        <end position="216"/>
    </location>
</feature>
<name>A0A3S4V204_9ACTN</name>
<feature type="transmembrane region" description="Helical" evidence="2">
    <location>
        <begin position="138"/>
        <end position="156"/>
    </location>
</feature>
<gene>
    <name evidence="4" type="ORF">NCTC13652_01166</name>
</gene>
<proteinExistence type="predicted"/>
<evidence type="ECO:0000313" key="5">
    <source>
        <dbReference type="Proteomes" id="UP000277858"/>
    </source>
</evidence>
<feature type="domain" description="VanZ-like" evidence="3">
    <location>
        <begin position="91"/>
        <end position="211"/>
    </location>
</feature>
<keyword evidence="2" id="KW-1133">Transmembrane helix</keyword>
<dbReference type="OrthoDB" id="3734191at2"/>
<dbReference type="AlphaFoldDB" id="A0A3S4V204"/>
<evidence type="ECO:0000259" key="3">
    <source>
        <dbReference type="Pfam" id="PF04892"/>
    </source>
</evidence>
<keyword evidence="2" id="KW-0812">Transmembrane</keyword>
<accession>A0A3S4V204</accession>
<sequence length="226" mass="24776">MTTERPWHQIVARGSYCEVVTSPSNAPRYRLPPEPGTQSWGGPSQSQGSSTPPQGGRRFSYPWPVHQVSDQQIQDRPVVDGISVLARLCALIYLLMIGIAVLLPDPRLIAVLKLRVAHVVQTVAHHIAQAHPTAVGDVASNIAAFVPVTLLLALAWRKVPLWIWGVAGMLISTAAELLQFLLPQIHRRPYFWNVVENSVGGWIGVAIAAVLFQLVGRHHENARQGP</sequence>
<evidence type="ECO:0000313" key="4">
    <source>
        <dbReference type="EMBL" id="VEI02968.1"/>
    </source>
</evidence>
<evidence type="ECO:0000256" key="1">
    <source>
        <dbReference type="SAM" id="MobiDB-lite"/>
    </source>
</evidence>
<evidence type="ECO:0000256" key="2">
    <source>
        <dbReference type="SAM" id="Phobius"/>
    </source>
</evidence>
<dbReference type="EMBL" id="LR134473">
    <property type="protein sequence ID" value="VEI02968.1"/>
    <property type="molecule type" value="Genomic_DNA"/>
</dbReference>
<dbReference type="Proteomes" id="UP000277858">
    <property type="component" value="Chromosome"/>
</dbReference>
<feature type="compositionally biased region" description="Low complexity" evidence="1">
    <location>
        <begin position="36"/>
        <end position="56"/>
    </location>
</feature>
<keyword evidence="5" id="KW-1185">Reference proteome</keyword>
<protein>
    <submittedName>
        <fullName evidence="4">Predicted integral membrane protein</fullName>
    </submittedName>
</protein>
<reference evidence="4 5" key="1">
    <citation type="submission" date="2018-12" db="EMBL/GenBank/DDBJ databases">
        <authorList>
            <consortium name="Pathogen Informatics"/>
        </authorList>
    </citation>
    <scope>NUCLEOTIDE SEQUENCE [LARGE SCALE GENOMIC DNA]</scope>
    <source>
        <strain evidence="4 5">NCTC13652</strain>
    </source>
</reference>
<keyword evidence="2" id="KW-0472">Membrane</keyword>